<keyword evidence="2" id="KW-1185">Reference proteome</keyword>
<evidence type="ECO:0000313" key="2">
    <source>
        <dbReference type="Proteomes" id="UP000515472"/>
    </source>
</evidence>
<proteinExistence type="predicted"/>
<name>A0A7R7FS53_9BACT</name>
<sequence length="37" mass="4547">MLSMKRIKPNLQEQKDILIETVRFTPRRWECVSNKEE</sequence>
<dbReference type="AlphaFoldDB" id="A0A7R7FS53"/>
<organism evidence="1 2">
    <name type="scientific">Citrifermentans bremense</name>
    <dbReference type="NCBI Taxonomy" id="60035"/>
    <lineage>
        <taxon>Bacteria</taxon>
        <taxon>Pseudomonadati</taxon>
        <taxon>Thermodesulfobacteriota</taxon>
        <taxon>Desulfuromonadia</taxon>
        <taxon>Geobacterales</taxon>
        <taxon>Geobacteraceae</taxon>
        <taxon>Citrifermentans</taxon>
    </lineage>
</organism>
<dbReference type="Proteomes" id="UP000515472">
    <property type="component" value="Chromosome"/>
</dbReference>
<evidence type="ECO:0000313" key="1">
    <source>
        <dbReference type="EMBL" id="BCO11345.1"/>
    </source>
</evidence>
<accession>A0A7R7FS53</accession>
<gene>
    <name evidence="1" type="ORF">GEOBRER4_n1754</name>
</gene>
<reference evidence="1 2" key="1">
    <citation type="submission" date="2020-06" db="EMBL/GenBank/DDBJ databases">
        <title>Interaction of electrochemicaly active bacteria, Geobacter bremensis R4 on different carbon anode.</title>
        <authorList>
            <person name="Meng L."/>
            <person name="Yoshida N."/>
        </authorList>
    </citation>
    <scope>NUCLEOTIDE SEQUENCE [LARGE SCALE GENOMIC DNA]</scope>
    <source>
        <strain evidence="1 2">R4</strain>
    </source>
</reference>
<protein>
    <submittedName>
        <fullName evidence="1">Uncharacterized protein</fullName>
    </submittedName>
</protein>
<dbReference type="EMBL" id="AP023213">
    <property type="protein sequence ID" value="BCO11345.1"/>
    <property type="molecule type" value="Genomic_DNA"/>
</dbReference>